<proteinExistence type="predicted"/>
<dbReference type="EMBL" id="LR797293">
    <property type="protein sequence ID" value="CAB4199661.1"/>
    <property type="molecule type" value="Genomic_DNA"/>
</dbReference>
<evidence type="ECO:0000313" key="1">
    <source>
        <dbReference type="EMBL" id="CAB4135869.1"/>
    </source>
</evidence>
<dbReference type="EMBL" id="LR796550">
    <property type="protein sequence ID" value="CAB4150737.1"/>
    <property type="molecule type" value="Genomic_DNA"/>
</dbReference>
<accession>A0A6J5MXP0</accession>
<name>A0A6J5MXP0_9CAUD</name>
<gene>
    <name evidence="3" type="ORF">UFOVP1350_30</name>
    <name evidence="1" type="ORF">UFOVP301_7</name>
    <name evidence="2" type="ORF">UFOVP576_21</name>
</gene>
<dbReference type="EMBL" id="LR796308">
    <property type="protein sequence ID" value="CAB4135869.1"/>
    <property type="molecule type" value="Genomic_DNA"/>
</dbReference>
<evidence type="ECO:0000313" key="2">
    <source>
        <dbReference type="EMBL" id="CAB4150737.1"/>
    </source>
</evidence>
<evidence type="ECO:0000313" key="3">
    <source>
        <dbReference type="EMBL" id="CAB4199661.1"/>
    </source>
</evidence>
<protein>
    <submittedName>
        <fullName evidence="2">Uncharacterized protein</fullName>
    </submittedName>
</protein>
<sequence length="157" mass="16213">MANVYTTYATDQLAALTDGSERPTLPLNGGNVHTVQVTRTAYTPATADPLYLVRLPKGARVIANNCAVDFTDPATSGGAVTGDVGYIYDDGTGAVAAYADNIALGEAAGSKQFHGAPGTANTAPVTLANSAWVYVTWGTITNVSAHTQVWTITYTLG</sequence>
<reference evidence="2" key="1">
    <citation type="submission" date="2020-04" db="EMBL/GenBank/DDBJ databases">
        <authorList>
            <person name="Chiriac C."/>
            <person name="Salcher M."/>
            <person name="Ghai R."/>
            <person name="Kavagutti S V."/>
        </authorList>
    </citation>
    <scope>NUCLEOTIDE SEQUENCE</scope>
</reference>
<organism evidence="2">
    <name type="scientific">uncultured Caudovirales phage</name>
    <dbReference type="NCBI Taxonomy" id="2100421"/>
    <lineage>
        <taxon>Viruses</taxon>
        <taxon>Duplodnaviria</taxon>
        <taxon>Heunggongvirae</taxon>
        <taxon>Uroviricota</taxon>
        <taxon>Caudoviricetes</taxon>
        <taxon>Peduoviridae</taxon>
        <taxon>Maltschvirus</taxon>
        <taxon>Maltschvirus maltsch</taxon>
    </lineage>
</organism>